<dbReference type="Proteomes" id="UP001271792">
    <property type="component" value="Unassembled WGS sequence"/>
</dbReference>
<evidence type="ECO:0000313" key="5">
    <source>
        <dbReference type="EMBL" id="MDX8055081.1"/>
    </source>
</evidence>
<keyword evidence="6" id="KW-1185">Reference proteome</keyword>
<proteinExistence type="predicted"/>
<dbReference type="Gene3D" id="1.10.260.40">
    <property type="entry name" value="lambda repressor-like DNA-binding domains"/>
    <property type="match status" value="1"/>
</dbReference>
<dbReference type="SUPFAM" id="SSF53822">
    <property type="entry name" value="Periplasmic binding protein-like I"/>
    <property type="match status" value="1"/>
</dbReference>
<dbReference type="PANTHER" id="PTHR30146">
    <property type="entry name" value="LACI-RELATED TRANSCRIPTIONAL REPRESSOR"/>
    <property type="match status" value="1"/>
</dbReference>
<dbReference type="InterPro" id="IPR028082">
    <property type="entry name" value="Peripla_BP_I"/>
</dbReference>
<feature type="domain" description="HTH lacI-type" evidence="4">
    <location>
        <begin position="2"/>
        <end position="56"/>
    </location>
</feature>
<dbReference type="Gene3D" id="3.40.50.2300">
    <property type="match status" value="1"/>
</dbReference>
<evidence type="ECO:0000313" key="6">
    <source>
        <dbReference type="Proteomes" id="UP001271792"/>
    </source>
</evidence>
<organism evidence="5 6">
    <name type="scientific">Lentzea kristufekii</name>
    <dbReference type="NCBI Taxonomy" id="3095430"/>
    <lineage>
        <taxon>Bacteria</taxon>
        <taxon>Bacillati</taxon>
        <taxon>Actinomycetota</taxon>
        <taxon>Actinomycetes</taxon>
        <taxon>Pseudonocardiales</taxon>
        <taxon>Pseudonocardiaceae</taxon>
        <taxon>Lentzea</taxon>
    </lineage>
</organism>
<dbReference type="Pfam" id="PF00532">
    <property type="entry name" value="Peripla_BP_1"/>
    <property type="match status" value="1"/>
</dbReference>
<reference evidence="5 6" key="1">
    <citation type="submission" date="2023-11" db="EMBL/GenBank/DDBJ databases">
        <title>Lentzea sokolovensis, sp. nov., Lentzea kristufkii, sp. nov., and Lentzea miocenensis, sp. nov., rare actinobacteria from Sokolov Coal Basin, Miocene lacustrine sediment, Czech Republic.</title>
        <authorList>
            <person name="Lara A."/>
            <person name="Kotroba L."/>
            <person name="Nouioui I."/>
            <person name="Neumann-Schaal M."/>
            <person name="Mast Y."/>
            <person name="Chronakova A."/>
        </authorList>
    </citation>
    <scope>NUCLEOTIDE SEQUENCE [LARGE SCALE GENOMIC DNA]</scope>
    <source>
        <strain evidence="5 6">BCCO 10_0798</strain>
    </source>
</reference>
<dbReference type="PROSITE" id="PS50932">
    <property type="entry name" value="HTH_LACI_2"/>
    <property type="match status" value="1"/>
</dbReference>
<dbReference type="EMBL" id="JAXAVV010000025">
    <property type="protein sequence ID" value="MDX8055081.1"/>
    <property type="molecule type" value="Genomic_DNA"/>
</dbReference>
<sequence length="223" mass="23724">MITIVDVAKHARVAPSTVSYVLTGRRPVSAETCARVRESIQSLGYRHRRAGGGAAAHSRTNVLALVLPLREGARLPAVMRFVTAVVSAARRQGMDVLLVTADQGADGLRRVAGGAVADGFLMMGVDLDDERVSVVRELGRPAVLIGHPAAGGLTCVDLDFEAAGARCVEHLVGLGHRSIGFLGAPSAAYARNSGCRRSTAGWRRRTGRAIWRVRCSARRPGRR</sequence>
<dbReference type="InterPro" id="IPR001761">
    <property type="entry name" value="Peripla_BP/Lac1_sug-bd_dom"/>
</dbReference>
<keyword evidence="1" id="KW-0805">Transcription regulation</keyword>
<dbReference type="SUPFAM" id="SSF47413">
    <property type="entry name" value="lambda repressor-like DNA-binding domains"/>
    <property type="match status" value="1"/>
</dbReference>
<accession>A0ABU4U502</accession>
<dbReference type="InterPro" id="IPR010982">
    <property type="entry name" value="Lambda_DNA-bd_dom_sf"/>
</dbReference>
<dbReference type="SMART" id="SM00354">
    <property type="entry name" value="HTH_LACI"/>
    <property type="match status" value="1"/>
</dbReference>
<name>A0ABU4U502_9PSEU</name>
<comment type="caution">
    <text evidence="5">The sequence shown here is derived from an EMBL/GenBank/DDBJ whole genome shotgun (WGS) entry which is preliminary data.</text>
</comment>
<evidence type="ECO:0000256" key="2">
    <source>
        <dbReference type="ARBA" id="ARBA00023125"/>
    </source>
</evidence>
<dbReference type="RefSeq" id="WP_319988839.1">
    <property type="nucleotide sequence ID" value="NZ_JAXAVV010000025.1"/>
</dbReference>
<dbReference type="PANTHER" id="PTHR30146:SF153">
    <property type="entry name" value="LACTOSE OPERON REPRESSOR"/>
    <property type="match status" value="1"/>
</dbReference>
<gene>
    <name evidence="5" type="ORF">SK571_37395</name>
</gene>
<dbReference type="InterPro" id="IPR000843">
    <property type="entry name" value="HTH_LacI"/>
</dbReference>
<dbReference type="CDD" id="cd01392">
    <property type="entry name" value="HTH_LacI"/>
    <property type="match status" value="1"/>
</dbReference>
<evidence type="ECO:0000256" key="1">
    <source>
        <dbReference type="ARBA" id="ARBA00023015"/>
    </source>
</evidence>
<protein>
    <submittedName>
        <fullName evidence="5">LacI family DNA-binding transcriptional regulator</fullName>
    </submittedName>
</protein>
<evidence type="ECO:0000256" key="3">
    <source>
        <dbReference type="ARBA" id="ARBA00023163"/>
    </source>
</evidence>
<dbReference type="GO" id="GO:0003677">
    <property type="term" value="F:DNA binding"/>
    <property type="evidence" value="ECO:0007669"/>
    <property type="project" value="UniProtKB-KW"/>
</dbReference>
<evidence type="ECO:0000259" key="4">
    <source>
        <dbReference type="PROSITE" id="PS50932"/>
    </source>
</evidence>
<keyword evidence="3" id="KW-0804">Transcription</keyword>
<dbReference type="Pfam" id="PF00356">
    <property type="entry name" value="LacI"/>
    <property type="match status" value="1"/>
</dbReference>
<keyword evidence="2 5" id="KW-0238">DNA-binding</keyword>